<dbReference type="PIRSF" id="PIRSF000484">
    <property type="entry name" value="NAPRT"/>
    <property type="match status" value="1"/>
</dbReference>
<name>A0A1J5S7I1_9ZZZZ</name>
<dbReference type="NCBIfam" id="TIGR01513">
    <property type="entry name" value="NAPRTase_put"/>
    <property type="match status" value="1"/>
</dbReference>
<organism evidence="12">
    <name type="scientific">mine drainage metagenome</name>
    <dbReference type="NCBI Taxonomy" id="410659"/>
    <lineage>
        <taxon>unclassified sequences</taxon>
        <taxon>metagenomes</taxon>
        <taxon>ecological metagenomes</taxon>
    </lineage>
</organism>
<feature type="domain" description="Nicotinate phosphoribosyltransferase C-terminal" evidence="11">
    <location>
        <begin position="384"/>
        <end position="439"/>
    </location>
</feature>
<comment type="pathway">
    <text evidence="1">Cofactor biosynthesis; NAD(+) biosynthesis; nicotinate D-ribonucleotide from nicotinate: step 1/1.</text>
</comment>
<evidence type="ECO:0000256" key="5">
    <source>
        <dbReference type="ARBA" id="ARBA00022598"/>
    </source>
</evidence>
<dbReference type="GO" id="GO:0016757">
    <property type="term" value="F:glycosyltransferase activity"/>
    <property type="evidence" value="ECO:0007669"/>
    <property type="project" value="UniProtKB-KW"/>
</dbReference>
<dbReference type="EMBL" id="MLJW01000152">
    <property type="protein sequence ID" value="OIQ96245.1"/>
    <property type="molecule type" value="Genomic_DNA"/>
</dbReference>
<dbReference type="Pfam" id="PF17956">
    <property type="entry name" value="NAPRTase_C"/>
    <property type="match status" value="1"/>
</dbReference>
<dbReference type="GO" id="GO:0004516">
    <property type="term" value="F:nicotinate phosphoribosyltransferase activity"/>
    <property type="evidence" value="ECO:0007669"/>
    <property type="project" value="UniProtKB-EC"/>
</dbReference>
<gene>
    <name evidence="12" type="primary">pncB2_1</name>
    <name evidence="12" type="ORF">GALL_217620</name>
</gene>
<dbReference type="NCBIfam" id="NF006696">
    <property type="entry name" value="PRK09243.1-3"/>
    <property type="match status" value="1"/>
</dbReference>
<evidence type="ECO:0000256" key="2">
    <source>
        <dbReference type="ARBA" id="ARBA00010897"/>
    </source>
</evidence>
<dbReference type="InterPro" id="IPR006405">
    <property type="entry name" value="Nic_PRibTrfase_pncB"/>
</dbReference>
<proteinExistence type="inferred from homology"/>
<sequence>MGAMTTAASPLLTDLYQLTMLQAYHDEQMNGLAAFEFFVRRLPEGRNFLMAAGLEQVLDHLETLSFSAEELAWLDASGHFRRDFVASLADFRFAGEVHAMPEGTVFFPDEPILRVVAPIQQAQLVETRIINLLQYQTLVASKAARCVLAAPDKLLVDFGLRRAHGAEAGLLSARASFLAGFGGSSNVMAGINWNIPLFGTMAHSYVQAHDEEAEAFERFARCHPQANTMLIDTYDTEAAAGKLLPLAARLAQDGIAIQAVRIDSGDLGEHARRVRGILDQGGMHKVRIFASSNLDEYRLHELLAAGAPIDGFGVGTRINTSADSPYLDCAYKLQEYAGRARRKRSEGKATWPGCKQVYRRLDGDGRLAGDLLTTADDVHSGDGLLQPVMQGGRRIFASPPLSTLRAHAALQLASLPDAWRRLEAAPAYPVRVSTRLVELADAIDRRRT</sequence>
<dbReference type="Pfam" id="PF17767">
    <property type="entry name" value="NAPRTase_N"/>
    <property type="match status" value="1"/>
</dbReference>
<comment type="catalytic activity">
    <reaction evidence="8">
        <text>5-phospho-alpha-D-ribose 1-diphosphate + nicotinate + ATP + H2O = nicotinate beta-D-ribonucleotide + ADP + phosphate + diphosphate</text>
        <dbReference type="Rhea" id="RHEA:36163"/>
        <dbReference type="ChEBI" id="CHEBI:15377"/>
        <dbReference type="ChEBI" id="CHEBI:30616"/>
        <dbReference type="ChEBI" id="CHEBI:32544"/>
        <dbReference type="ChEBI" id="CHEBI:33019"/>
        <dbReference type="ChEBI" id="CHEBI:43474"/>
        <dbReference type="ChEBI" id="CHEBI:57502"/>
        <dbReference type="ChEBI" id="CHEBI:58017"/>
        <dbReference type="ChEBI" id="CHEBI:456216"/>
        <dbReference type="EC" id="6.3.4.21"/>
    </reaction>
</comment>
<dbReference type="AlphaFoldDB" id="A0A1J5S7I1"/>
<dbReference type="PANTHER" id="PTHR11098:SF1">
    <property type="entry name" value="NICOTINATE PHOSPHORIBOSYLTRANSFERASE"/>
    <property type="match status" value="1"/>
</dbReference>
<evidence type="ECO:0000256" key="8">
    <source>
        <dbReference type="ARBA" id="ARBA00048668"/>
    </source>
</evidence>
<keyword evidence="6" id="KW-0662">Pyridine nucleotide biosynthesis</keyword>
<dbReference type="Pfam" id="PF04095">
    <property type="entry name" value="NAPRTase"/>
    <property type="match status" value="1"/>
</dbReference>
<evidence type="ECO:0000259" key="10">
    <source>
        <dbReference type="Pfam" id="PF17767"/>
    </source>
</evidence>
<dbReference type="UniPathway" id="UPA00253">
    <property type="reaction ID" value="UER00457"/>
</dbReference>
<evidence type="ECO:0000256" key="7">
    <source>
        <dbReference type="ARBA" id="ARBA00022679"/>
    </source>
</evidence>
<dbReference type="InterPro" id="IPR040727">
    <property type="entry name" value="NAPRTase_N"/>
</dbReference>
<dbReference type="CDD" id="cd01570">
    <property type="entry name" value="NAPRTase_A"/>
    <property type="match status" value="1"/>
</dbReference>
<dbReference type="SUPFAM" id="SSF54675">
    <property type="entry name" value="Nicotinate/Quinolinate PRTase N-terminal domain-like"/>
    <property type="match status" value="1"/>
</dbReference>
<dbReference type="Gene3D" id="3.20.140.10">
    <property type="entry name" value="nicotinate phosphoribosyltransferase"/>
    <property type="match status" value="1"/>
</dbReference>
<dbReference type="NCBIfam" id="NF009131">
    <property type="entry name" value="PRK12484.1"/>
    <property type="match status" value="1"/>
</dbReference>
<keyword evidence="12" id="KW-0328">Glycosyltransferase</keyword>
<keyword evidence="4" id="KW-0597">Phosphoprotein</keyword>
<dbReference type="EC" id="6.3.4.21" evidence="3"/>
<feature type="domain" description="Nicotinate/nicotinamide phosphoribosyltransferase" evidence="9">
    <location>
        <begin position="155"/>
        <end position="335"/>
    </location>
</feature>
<dbReference type="InterPro" id="IPR036068">
    <property type="entry name" value="Nicotinate_pribotase-like_C"/>
</dbReference>
<evidence type="ECO:0000259" key="11">
    <source>
        <dbReference type="Pfam" id="PF17956"/>
    </source>
</evidence>
<dbReference type="GO" id="GO:0005829">
    <property type="term" value="C:cytosol"/>
    <property type="evidence" value="ECO:0007669"/>
    <property type="project" value="TreeGrafter"/>
</dbReference>
<evidence type="ECO:0000256" key="6">
    <source>
        <dbReference type="ARBA" id="ARBA00022642"/>
    </source>
</evidence>
<dbReference type="InterPro" id="IPR041619">
    <property type="entry name" value="NAPRTase_C"/>
</dbReference>
<dbReference type="InterPro" id="IPR013785">
    <property type="entry name" value="Aldolase_TIM"/>
</dbReference>
<dbReference type="SUPFAM" id="SSF51690">
    <property type="entry name" value="Nicotinate/Quinolinate PRTase C-terminal domain-like"/>
    <property type="match status" value="1"/>
</dbReference>
<keyword evidence="5 12" id="KW-0436">Ligase</keyword>
<protein>
    <recommendedName>
        <fullName evidence="3">nicotinate phosphoribosyltransferase</fullName>
        <ecNumber evidence="3">6.3.4.21</ecNumber>
    </recommendedName>
</protein>
<evidence type="ECO:0000256" key="1">
    <source>
        <dbReference type="ARBA" id="ARBA00004952"/>
    </source>
</evidence>
<dbReference type="InterPro" id="IPR007229">
    <property type="entry name" value="Nic_PRibTrfase-Fam"/>
</dbReference>
<evidence type="ECO:0000313" key="12">
    <source>
        <dbReference type="EMBL" id="OIQ96245.1"/>
    </source>
</evidence>
<reference evidence="12" key="1">
    <citation type="submission" date="2016-10" db="EMBL/GenBank/DDBJ databases">
        <title>Sequence of Gallionella enrichment culture.</title>
        <authorList>
            <person name="Poehlein A."/>
            <person name="Muehling M."/>
            <person name="Daniel R."/>
        </authorList>
    </citation>
    <scope>NUCLEOTIDE SEQUENCE</scope>
</reference>
<evidence type="ECO:0000256" key="3">
    <source>
        <dbReference type="ARBA" id="ARBA00013236"/>
    </source>
</evidence>
<dbReference type="Gene3D" id="3.20.20.70">
    <property type="entry name" value="Aldolase class I"/>
    <property type="match status" value="1"/>
</dbReference>
<comment type="similarity">
    <text evidence="2">Belongs to the NAPRTase family.</text>
</comment>
<dbReference type="InterPro" id="IPR041525">
    <property type="entry name" value="N/Namide_PRibTrfase"/>
</dbReference>
<keyword evidence="7 12" id="KW-0808">Transferase</keyword>
<dbReference type="GO" id="GO:0034355">
    <property type="term" value="P:NAD+ biosynthetic process via the salvage pathway"/>
    <property type="evidence" value="ECO:0007669"/>
    <property type="project" value="TreeGrafter"/>
</dbReference>
<accession>A0A1J5S7I1</accession>
<dbReference type="PANTHER" id="PTHR11098">
    <property type="entry name" value="NICOTINATE PHOSPHORIBOSYLTRANSFERASE"/>
    <property type="match status" value="1"/>
</dbReference>
<evidence type="ECO:0000259" key="9">
    <source>
        <dbReference type="Pfam" id="PF04095"/>
    </source>
</evidence>
<feature type="domain" description="Nicotinate phosphoribosyltransferase N-terminal" evidence="10">
    <location>
        <begin position="11"/>
        <end position="133"/>
    </location>
</feature>
<evidence type="ECO:0000256" key="4">
    <source>
        <dbReference type="ARBA" id="ARBA00022553"/>
    </source>
</evidence>
<comment type="caution">
    <text evidence="12">The sequence shown here is derived from an EMBL/GenBank/DDBJ whole genome shotgun (WGS) entry which is preliminary data.</text>
</comment>